<dbReference type="RefSeq" id="WP_152815304.1">
    <property type="nucleotide sequence ID" value="NZ_VJXX01000003.1"/>
</dbReference>
<proteinExistence type="predicted"/>
<protein>
    <recommendedName>
        <fullName evidence="3">DUF91 domain-containing protein</fullName>
    </recommendedName>
</protein>
<dbReference type="AlphaFoldDB" id="A0A7X1NQL5"/>
<dbReference type="EMBL" id="VJXX01000003">
    <property type="protein sequence ID" value="MPY11182.1"/>
    <property type="molecule type" value="Genomic_DNA"/>
</dbReference>
<gene>
    <name evidence="1" type="ORF">FNH21_10715</name>
</gene>
<dbReference type="GO" id="GO:0003676">
    <property type="term" value="F:nucleic acid binding"/>
    <property type="evidence" value="ECO:0007669"/>
    <property type="project" value="InterPro"/>
</dbReference>
<comment type="caution">
    <text evidence="1">The sequence shown here is derived from an EMBL/GenBank/DDBJ whole genome shotgun (WGS) entry which is preliminary data.</text>
</comment>
<keyword evidence="2" id="KW-1185">Reference proteome</keyword>
<evidence type="ECO:0008006" key="3">
    <source>
        <dbReference type="Google" id="ProtNLM"/>
    </source>
</evidence>
<sequence length="359" mass="39133">MTTILTRPLGGLWNEPQEVSYGREADLQQILADHPSLIPGVGEDAVACKELQSGAGPADLLVVDQSGGITLVECKLASNRQVRREIIGQMFDYASAFWRMPMEEFEQRWLARAGRSLSDSVASANPDFAGAVAANLVEGRFNIVLAVDAINEDLKRIVEYLNATSGPATSVIAVEYKRLLTEHTEILMPTTYGKELAEAKVAASERAQGRWTENECRTWMQDHDPVNLSRFDLLLEAARQHAIPFVGSLKRAKAMPAGSLQVPLDNSGTTGHVYVYHYTGTSTSIELSFTNVPRAGGPDPLHDRTRGFLNQLATIREFEDAAATLSDLGWKRRPNVPPSELSPEALEGLVVAVAGLRPG</sequence>
<dbReference type="InterPro" id="IPR011856">
    <property type="entry name" value="tRNA_endonuc-like_dom_sf"/>
</dbReference>
<evidence type="ECO:0000313" key="1">
    <source>
        <dbReference type="EMBL" id="MPY11182.1"/>
    </source>
</evidence>
<dbReference type="Proteomes" id="UP000326464">
    <property type="component" value="Unassembled WGS sequence"/>
</dbReference>
<reference evidence="2" key="1">
    <citation type="submission" date="2019-07" db="EMBL/GenBank/DDBJ databases">
        <title>Arthrobacter KR32 sp. nov., isolated from mountain cheese made of cows milk.</title>
        <authorList>
            <person name="Flegler A."/>
        </authorList>
    </citation>
    <scope>NUCLEOTIDE SEQUENCE [LARGE SCALE GENOMIC DNA]</scope>
    <source>
        <strain evidence="2">KR32</strain>
    </source>
</reference>
<dbReference type="OrthoDB" id="506280at2"/>
<organism evidence="1 2">
    <name type="scientific">Arthrobacter bussei</name>
    <dbReference type="NCBI Taxonomy" id="2594179"/>
    <lineage>
        <taxon>Bacteria</taxon>
        <taxon>Bacillati</taxon>
        <taxon>Actinomycetota</taxon>
        <taxon>Actinomycetes</taxon>
        <taxon>Micrococcales</taxon>
        <taxon>Micrococcaceae</taxon>
        <taxon>Arthrobacter</taxon>
    </lineage>
</organism>
<name>A0A7X1NQL5_9MICC</name>
<dbReference type="Gene3D" id="3.40.1350.10">
    <property type="match status" value="1"/>
</dbReference>
<accession>A0A7X1NQL5</accession>
<evidence type="ECO:0000313" key="2">
    <source>
        <dbReference type="Proteomes" id="UP000326464"/>
    </source>
</evidence>